<protein>
    <recommendedName>
        <fullName evidence="1">YgjP-like metallopeptidase domain-containing protein</fullName>
    </recommendedName>
</protein>
<feature type="domain" description="YgjP-like metallopeptidase" evidence="1">
    <location>
        <begin position="24"/>
        <end position="234"/>
    </location>
</feature>
<dbReference type="GeneID" id="5145350"/>
<accession>Q0W5N5</accession>
<organism evidence="2 3">
    <name type="scientific">Methanocella arvoryzae (strain DSM 22066 / NBRC 105507 / MRE50)</name>
    <dbReference type="NCBI Taxonomy" id="351160"/>
    <lineage>
        <taxon>Archaea</taxon>
        <taxon>Methanobacteriati</taxon>
        <taxon>Methanobacteriota</taxon>
        <taxon>Stenosarchaea group</taxon>
        <taxon>Methanomicrobia</taxon>
        <taxon>Methanocellales</taxon>
        <taxon>Methanocellaceae</taxon>
        <taxon>Methanocella</taxon>
    </lineage>
</organism>
<dbReference type="CDD" id="cd07344">
    <property type="entry name" value="M48_yhfN_like"/>
    <property type="match status" value="1"/>
</dbReference>
<dbReference type="Gene3D" id="3.30.2010.10">
    <property type="entry name" value="Metalloproteases ('zincins'), catalytic domain"/>
    <property type="match status" value="1"/>
</dbReference>
<sequence length="241" mass="28300">METDCIQFGTTTIQYELIRSRRRKNATITVLPDRTVQIAVPQDTNRDQAQSLMIKKAPWVIKKIDMFQCISPEVASKEYVSGETFLYLGRQYRLKILKTKSESSAKLVGKYLYVSVPESVRSDKSEYAKKLVYEWYRTHAAEKIKEVINFYCKRSNLPVPAFVVKNQLKRWGSCTAKNQLIFNTRIAMAPVSQLEYVVAHELCHMRFRDHSPKFWSMLKSVMPEYEKRKEALKNDGWKYEF</sequence>
<dbReference type="PANTHER" id="PTHR30399">
    <property type="entry name" value="UNCHARACTERIZED PROTEIN YGJP"/>
    <property type="match status" value="1"/>
</dbReference>
<dbReference type="AlphaFoldDB" id="Q0W5N5"/>
<evidence type="ECO:0000313" key="3">
    <source>
        <dbReference type="Proteomes" id="UP000000663"/>
    </source>
</evidence>
<dbReference type="Pfam" id="PF01863">
    <property type="entry name" value="YgjP-like"/>
    <property type="match status" value="1"/>
</dbReference>
<dbReference type="EMBL" id="AM114193">
    <property type="protein sequence ID" value="CAJ36308.1"/>
    <property type="molecule type" value="Genomic_DNA"/>
</dbReference>
<evidence type="ECO:0000313" key="2">
    <source>
        <dbReference type="EMBL" id="CAJ36308.1"/>
    </source>
</evidence>
<dbReference type="RefSeq" id="WP_012036212.1">
    <property type="nucleotide sequence ID" value="NC_009464.1"/>
</dbReference>
<evidence type="ECO:0000259" key="1">
    <source>
        <dbReference type="Pfam" id="PF01863"/>
    </source>
</evidence>
<dbReference type="KEGG" id="rci:RCIX970"/>
<keyword evidence="3" id="KW-1185">Reference proteome</keyword>
<name>Q0W5N5_METAR</name>
<dbReference type="InterPro" id="IPR053136">
    <property type="entry name" value="UTP_pyrophosphatase-like"/>
</dbReference>
<dbReference type="Proteomes" id="UP000000663">
    <property type="component" value="Chromosome"/>
</dbReference>
<dbReference type="OrthoDB" id="308128at2157"/>
<dbReference type="eggNOG" id="arCOG02625">
    <property type="taxonomic scope" value="Archaea"/>
</dbReference>
<gene>
    <name evidence="2" type="ORF">RCIX970</name>
</gene>
<dbReference type="InterPro" id="IPR002725">
    <property type="entry name" value="YgjP-like_metallopeptidase"/>
</dbReference>
<dbReference type="PANTHER" id="PTHR30399:SF1">
    <property type="entry name" value="UTP PYROPHOSPHATASE"/>
    <property type="match status" value="1"/>
</dbReference>
<dbReference type="STRING" id="351160.RCIX970"/>
<reference evidence="2 3" key="1">
    <citation type="journal article" date="2006" name="Science">
        <title>Genome of rice cluster I archaea -- the key methane producers in the rice rhizosphere.</title>
        <authorList>
            <person name="Erkel C."/>
            <person name="Kube M."/>
            <person name="Reinhardt R."/>
            <person name="Liesack W."/>
        </authorList>
    </citation>
    <scope>NUCLEOTIDE SEQUENCE [LARGE SCALE GENOMIC DNA]</scope>
    <source>
        <strain evidence="3">DSM 22066 / NBRC 105507 / MRE50</strain>
    </source>
</reference>
<proteinExistence type="predicted"/>